<organism evidence="11 12">
    <name type="scientific">Crassaminicella thermophila</name>
    <dbReference type="NCBI Taxonomy" id="2599308"/>
    <lineage>
        <taxon>Bacteria</taxon>
        <taxon>Bacillati</taxon>
        <taxon>Bacillota</taxon>
        <taxon>Clostridia</taxon>
        <taxon>Eubacteriales</taxon>
        <taxon>Clostridiaceae</taxon>
        <taxon>Crassaminicella</taxon>
    </lineage>
</organism>
<dbReference type="PROSITE" id="PS50878">
    <property type="entry name" value="RT_POL"/>
    <property type="match status" value="1"/>
</dbReference>
<dbReference type="GO" id="GO:0003964">
    <property type="term" value="F:RNA-directed DNA polymerase activity"/>
    <property type="evidence" value="ECO:0007669"/>
    <property type="project" value="UniProtKB-KW"/>
</dbReference>
<gene>
    <name evidence="11" type="ORF">FQB35_15080</name>
</gene>
<evidence type="ECO:0000256" key="6">
    <source>
        <dbReference type="ARBA" id="ARBA00022918"/>
    </source>
</evidence>
<sequence>MYRKEQIKRILFSRKVNAMDEKLFQIKYIPKKNAFRKIVTYREDNNIRVMHEKITSFIVKNTLPSKFSKAYIKNRSIVTNAKAHMYNDIFLMMDIQRFFSNINHNKLINVLYYELNKKENIISKVDCTKIVDYCSVGNKGLPIGFVTSPVLSNLYLKEFDNILYGKLKKYNLENVIYTRYADDLTISFKKNSSYANDIIVNIQNTIANLLKRYSLKINERKTKIIDLNKSNHVRITGINIIKDDNNFRRLSVGKKRKNELYWSAINYFLTDKDNRNDAELDKIKGMQSFILSVEKTGYENSFSKAMKSKINELGYNSLKELIDKLE</sequence>
<evidence type="ECO:0000256" key="3">
    <source>
        <dbReference type="ARBA" id="ARBA00022695"/>
    </source>
</evidence>
<accession>A0A5C0SJW7</accession>
<dbReference type="PRINTS" id="PR00866">
    <property type="entry name" value="RNADNAPOLMS"/>
</dbReference>
<protein>
    <recommendedName>
        <fullName evidence="1">RNA-directed DNA polymerase</fullName>
        <ecNumber evidence="1">2.7.7.49</ecNumber>
    </recommendedName>
</protein>
<keyword evidence="6 11" id="KW-0695">RNA-directed DNA polymerase</keyword>
<evidence type="ECO:0000256" key="4">
    <source>
        <dbReference type="ARBA" id="ARBA00022723"/>
    </source>
</evidence>
<dbReference type="Pfam" id="PF00078">
    <property type="entry name" value="RVT_1"/>
    <property type="match status" value="1"/>
</dbReference>
<dbReference type="EMBL" id="CP042243">
    <property type="protein sequence ID" value="QEK13478.1"/>
    <property type="molecule type" value="Genomic_DNA"/>
</dbReference>
<keyword evidence="4" id="KW-0479">Metal-binding</keyword>
<keyword evidence="12" id="KW-1185">Reference proteome</keyword>
<proteinExistence type="inferred from homology"/>
<reference evidence="11 12" key="1">
    <citation type="submission" date="2019-07" db="EMBL/GenBank/DDBJ databases">
        <title>Complete genome of Crassaminicella thermophila SY095.</title>
        <authorList>
            <person name="Li X."/>
        </authorList>
    </citation>
    <scope>NUCLEOTIDE SEQUENCE [LARGE SCALE GENOMIC DNA]</scope>
    <source>
        <strain evidence="11 12">SY095</strain>
    </source>
</reference>
<dbReference type="InterPro" id="IPR000123">
    <property type="entry name" value="Reverse_transcriptase_msDNA"/>
</dbReference>
<evidence type="ECO:0000259" key="10">
    <source>
        <dbReference type="PROSITE" id="PS50878"/>
    </source>
</evidence>
<dbReference type="PANTHER" id="PTHR34047">
    <property type="entry name" value="NUCLEAR INTRON MATURASE 1, MITOCHONDRIAL-RELATED"/>
    <property type="match status" value="1"/>
</dbReference>
<dbReference type="GO" id="GO:0051607">
    <property type="term" value="P:defense response to virus"/>
    <property type="evidence" value="ECO:0007669"/>
    <property type="project" value="UniProtKB-KW"/>
</dbReference>
<dbReference type="EC" id="2.7.7.49" evidence="1"/>
<dbReference type="InterPro" id="IPR051083">
    <property type="entry name" value="GrpII_Intron_Splice-Mob/Def"/>
</dbReference>
<evidence type="ECO:0000256" key="2">
    <source>
        <dbReference type="ARBA" id="ARBA00022679"/>
    </source>
</evidence>
<dbReference type="InterPro" id="IPR000477">
    <property type="entry name" value="RT_dom"/>
</dbReference>
<name>A0A5C0SJW7_CRATE</name>
<feature type="domain" description="Reverse transcriptase" evidence="10">
    <location>
        <begin position="10"/>
        <end position="240"/>
    </location>
</feature>
<dbReference type="SUPFAM" id="SSF56672">
    <property type="entry name" value="DNA/RNA polymerases"/>
    <property type="match status" value="1"/>
</dbReference>
<dbReference type="InterPro" id="IPR043502">
    <property type="entry name" value="DNA/RNA_pol_sf"/>
</dbReference>
<keyword evidence="5" id="KW-0460">Magnesium</keyword>
<dbReference type="AlphaFoldDB" id="A0A5C0SJW7"/>
<dbReference type="GO" id="GO:0046872">
    <property type="term" value="F:metal ion binding"/>
    <property type="evidence" value="ECO:0007669"/>
    <property type="project" value="UniProtKB-KW"/>
</dbReference>
<evidence type="ECO:0000256" key="1">
    <source>
        <dbReference type="ARBA" id="ARBA00012493"/>
    </source>
</evidence>
<dbReference type="Proteomes" id="UP000324646">
    <property type="component" value="Chromosome"/>
</dbReference>
<evidence type="ECO:0000256" key="9">
    <source>
        <dbReference type="ARBA" id="ARBA00048173"/>
    </source>
</evidence>
<comment type="catalytic activity">
    <reaction evidence="9">
        <text>DNA(n) + a 2'-deoxyribonucleoside 5'-triphosphate = DNA(n+1) + diphosphate</text>
        <dbReference type="Rhea" id="RHEA:22508"/>
        <dbReference type="Rhea" id="RHEA-COMP:17339"/>
        <dbReference type="Rhea" id="RHEA-COMP:17340"/>
        <dbReference type="ChEBI" id="CHEBI:33019"/>
        <dbReference type="ChEBI" id="CHEBI:61560"/>
        <dbReference type="ChEBI" id="CHEBI:173112"/>
        <dbReference type="EC" id="2.7.7.49"/>
    </reaction>
</comment>
<evidence type="ECO:0000256" key="8">
    <source>
        <dbReference type="ARBA" id="ARBA00034120"/>
    </source>
</evidence>
<evidence type="ECO:0000313" key="11">
    <source>
        <dbReference type="EMBL" id="QEK13478.1"/>
    </source>
</evidence>
<comment type="similarity">
    <text evidence="8">Belongs to the bacterial reverse transcriptase family.</text>
</comment>
<dbReference type="OrthoDB" id="9788687at2"/>
<keyword evidence="7" id="KW-0051">Antiviral defense</keyword>
<evidence type="ECO:0000256" key="5">
    <source>
        <dbReference type="ARBA" id="ARBA00022842"/>
    </source>
</evidence>
<dbReference type="GO" id="GO:0003723">
    <property type="term" value="F:RNA binding"/>
    <property type="evidence" value="ECO:0007669"/>
    <property type="project" value="InterPro"/>
</dbReference>
<dbReference type="KEGG" id="crs:FQB35_15080"/>
<dbReference type="CDD" id="cd03487">
    <property type="entry name" value="RT_Bac_retron_II"/>
    <property type="match status" value="1"/>
</dbReference>
<evidence type="ECO:0000313" key="12">
    <source>
        <dbReference type="Proteomes" id="UP000324646"/>
    </source>
</evidence>
<evidence type="ECO:0000256" key="7">
    <source>
        <dbReference type="ARBA" id="ARBA00023118"/>
    </source>
</evidence>
<keyword evidence="3" id="KW-0548">Nucleotidyltransferase</keyword>
<keyword evidence="2" id="KW-0808">Transferase</keyword>